<feature type="modified residue" description="4-aspartylphosphate" evidence="5">
    <location>
        <position position="54"/>
    </location>
</feature>
<dbReference type="PROSITE" id="PS00622">
    <property type="entry name" value="HTH_LUXR_1"/>
    <property type="match status" value="1"/>
</dbReference>
<dbReference type="InterPro" id="IPR039420">
    <property type="entry name" value="WalR-like"/>
</dbReference>
<dbReference type="GO" id="GO:0003677">
    <property type="term" value="F:DNA binding"/>
    <property type="evidence" value="ECO:0007669"/>
    <property type="project" value="UniProtKB-KW"/>
</dbReference>
<feature type="domain" description="Response regulatory" evidence="7">
    <location>
        <begin position="3"/>
        <end position="119"/>
    </location>
</feature>
<keyword evidence="3 8" id="KW-0238">DNA-binding</keyword>
<dbReference type="Proteomes" id="UP000248688">
    <property type="component" value="Chromosome"/>
</dbReference>
<dbReference type="PANTHER" id="PTHR43214">
    <property type="entry name" value="TWO-COMPONENT RESPONSE REGULATOR"/>
    <property type="match status" value="1"/>
</dbReference>
<dbReference type="PRINTS" id="PR00038">
    <property type="entry name" value="HTHLUXR"/>
</dbReference>
<evidence type="ECO:0000256" key="3">
    <source>
        <dbReference type="ARBA" id="ARBA00023125"/>
    </source>
</evidence>
<keyword evidence="4" id="KW-0804">Transcription</keyword>
<evidence type="ECO:0000313" key="9">
    <source>
        <dbReference type="Proteomes" id="UP000248688"/>
    </source>
</evidence>
<keyword evidence="2" id="KW-0805">Transcription regulation</keyword>
<evidence type="ECO:0000256" key="5">
    <source>
        <dbReference type="PROSITE-ProRule" id="PRU00169"/>
    </source>
</evidence>
<dbReference type="EMBL" id="CP030041">
    <property type="protein sequence ID" value="AWW31471.1"/>
    <property type="molecule type" value="Genomic_DNA"/>
</dbReference>
<organism evidence="8 9">
    <name type="scientific">Echinicola strongylocentroti</name>
    <dbReference type="NCBI Taxonomy" id="1795355"/>
    <lineage>
        <taxon>Bacteria</taxon>
        <taxon>Pseudomonadati</taxon>
        <taxon>Bacteroidota</taxon>
        <taxon>Cytophagia</taxon>
        <taxon>Cytophagales</taxon>
        <taxon>Cyclobacteriaceae</taxon>
        <taxon>Echinicola</taxon>
    </lineage>
</organism>
<evidence type="ECO:0000259" key="7">
    <source>
        <dbReference type="PROSITE" id="PS50110"/>
    </source>
</evidence>
<feature type="domain" description="HTH luxR-type" evidence="6">
    <location>
        <begin position="143"/>
        <end position="208"/>
    </location>
</feature>
<evidence type="ECO:0000256" key="4">
    <source>
        <dbReference type="ARBA" id="ARBA00023163"/>
    </source>
</evidence>
<dbReference type="InterPro" id="IPR058245">
    <property type="entry name" value="NreC/VraR/RcsB-like_REC"/>
</dbReference>
<evidence type="ECO:0000256" key="2">
    <source>
        <dbReference type="ARBA" id="ARBA00023015"/>
    </source>
</evidence>
<dbReference type="GO" id="GO:0000160">
    <property type="term" value="P:phosphorelay signal transduction system"/>
    <property type="evidence" value="ECO:0007669"/>
    <property type="project" value="InterPro"/>
</dbReference>
<sequence length="211" mass="23436">MINVLIADDHRMFIDGLKAMLCDIPGIKVVGEALNGKEALDYCVDQPVDIVIMDINMPVMDGVEATKQLLKCHKALKVLGLSMHNDRHFISDMLKTGAQGYILKNTGKNDLVEAIHTLHSGGTYLGEEVSKTLLTSFMKHPGKTPFNEKLSDREMEVLGCIANGLTTQEIGDKLFISKNTVETHRKNLLYKLQAKNTAELVNNAYKRRLIG</sequence>
<dbReference type="SUPFAM" id="SSF46894">
    <property type="entry name" value="C-terminal effector domain of the bipartite response regulators"/>
    <property type="match status" value="1"/>
</dbReference>
<dbReference type="InterPro" id="IPR001789">
    <property type="entry name" value="Sig_transdc_resp-reg_receiver"/>
</dbReference>
<dbReference type="Pfam" id="PF00072">
    <property type="entry name" value="Response_reg"/>
    <property type="match status" value="1"/>
</dbReference>
<evidence type="ECO:0000259" key="6">
    <source>
        <dbReference type="PROSITE" id="PS50043"/>
    </source>
</evidence>
<dbReference type="CDD" id="cd06170">
    <property type="entry name" value="LuxR_C_like"/>
    <property type="match status" value="1"/>
</dbReference>
<dbReference type="InterPro" id="IPR000792">
    <property type="entry name" value="Tscrpt_reg_LuxR_C"/>
</dbReference>
<dbReference type="PROSITE" id="PS50043">
    <property type="entry name" value="HTH_LUXR_2"/>
    <property type="match status" value="1"/>
</dbReference>
<dbReference type="Pfam" id="PF00196">
    <property type="entry name" value="GerE"/>
    <property type="match status" value="1"/>
</dbReference>
<protein>
    <submittedName>
        <fullName evidence="8">DNA-binding response regulator</fullName>
    </submittedName>
</protein>
<gene>
    <name evidence="8" type="ORF">DN752_15815</name>
</gene>
<keyword evidence="1 5" id="KW-0597">Phosphoprotein</keyword>
<dbReference type="SUPFAM" id="SSF52172">
    <property type="entry name" value="CheY-like"/>
    <property type="match status" value="1"/>
</dbReference>
<dbReference type="InterPro" id="IPR016032">
    <property type="entry name" value="Sig_transdc_resp-reg_C-effctor"/>
</dbReference>
<evidence type="ECO:0000256" key="1">
    <source>
        <dbReference type="ARBA" id="ARBA00022553"/>
    </source>
</evidence>
<reference evidence="8 9" key="1">
    <citation type="submission" date="2018-06" db="EMBL/GenBank/DDBJ databases">
        <title>Echinicola strongylocentroti sp. nov., isolated from a sea urchin Strongylocentrotus intermedius.</title>
        <authorList>
            <person name="Bae S.S."/>
        </authorList>
    </citation>
    <scope>NUCLEOTIDE SEQUENCE [LARGE SCALE GENOMIC DNA]</scope>
    <source>
        <strain evidence="8 9">MEBiC08714</strain>
    </source>
</reference>
<dbReference type="RefSeq" id="WP_112784846.1">
    <property type="nucleotide sequence ID" value="NZ_CP030041.1"/>
</dbReference>
<dbReference type="InterPro" id="IPR011006">
    <property type="entry name" value="CheY-like_superfamily"/>
</dbReference>
<dbReference type="GO" id="GO:0006355">
    <property type="term" value="P:regulation of DNA-templated transcription"/>
    <property type="evidence" value="ECO:0007669"/>
    <property type="project" value="InterPro"/>
</dbReference>
<keyword evidence="9" id="KW-1185">Reference proteome</keyword>
<proteinExistence type="predicted"/>
<dbReference type="CDD" id="cd17535">
    <property type="entry name" value="REC_NarL-like"/>
    <property type="match status" value="1"/>
</dbReference>
<dbReference type="SMART" id="SM00448">
    <property type="entry name" value="REC"/>
    <property type="match status" value="1"/>
</dbReference>
<dbReference type="OrthoDB" id="9797341at2"/>
<name>A0A2Z4IK19_9BACT</name>
<dbReference type="PROSITE" id="PS50110">
    <property type="entry name" value="RESPONSE_REGULATORY"/>
    <property type="match status" value="1"/>
</dbReference>
<dbReference type="SMART" id="SM00421">
    <property type="entry name" value="HTH_LUXR"/>
    <property type="match status" value="1"/>
</dbReference>
<dbReference type="PANTHER" id="PTHR43214:SF41">
    <property type="entry name" value="NITRATE_NITRITE RESPONSE REGULATOR PROTEIN NARP"/>
    <property type="match status" value="1"/>
</dbReference>
<evidence type="ECO:0000313" key="8">
    <source>
        <dbReference type="EMBL" id="AWW31471.1"/>
    </source>
</evidence>
<dbReference type="AlphaFoldDB" id="A0A2Z4IK19"/>
<dbReference type="Gene3D" id="3.40.50.2300">
    <property type="match status" value="1"/>
</dbReference>
<accession>A0A2Z4IK19</accession>
<dbReference type="KEGG" id="est:DN752_15815"/>